<accession>A0A8S5TTG5</accession>
<reference evidence="1" key="1">
    <citation type="journal article" date="2021" name="Proc. Natl. Acad. Sci. U.S.A.">
        <title>A Catalog of Tens of Thousands of Viruses from Human Metagenomes Reveals Hidden Associations with Chronic Diseases.</title>
        <authorList>
            <person name="Tisza M.J."/>
            <person name="Buck C.B."/>
        </authorList>
    </citation>
    <scope>NUCLEOTIDE SEQUENCE</scope>
    <source>
        <strain evidence="1">Ct5jB2</strain>
    </source>
</reference>
<dbReference type="EMBL" id="BK015927">
    <property type="protein sequence ID" value="DAF85493.1"/>
    <property type="molecule type" value="Genomic_DNA"/>
</dbReference>
<sequence>MNIFNKGVSIMKENKVKAVHDDDLVQLLQSLNVYEDVINEKCKCLFCKELITLDNIDSIVPYDNEVCFTCDKDECHKKLISGGIE</sequence>
<proteinExistence type="predicted"/>
<protein>
    <submittedName>
        <fullName evidence="1">Uncharacterized protein</fullName>
    </submittedName>
</protein>
<name>A0A8S5TTG5_9CAUD</name>
<organism evidence="1">
    <name type="scientific">Siphoviridae sp. ct5jB2</name>
    <dbReference type="NCBI Taxonomy" id="2825337"/>
    <lineage>
        <taxon>Viruses</taxon>
        <taxon>Duplodnaviria</taxon>
        <taxon>Heunggongvirae</taxon>
        <taxon>Uroviricota</taxon>
        <taxon>Caudoviricetes</taxon>
    </lineage>
</organism>
<evidence type="ECO:0000313" key="1">
    <source>
        <dbReference type="EMBL" id="DAF85493.1"/>
    </source>
</evidence>